<reference evidence="1" key="1">
    <citation type="submission" date="2013-01" db="EMBL/GenBank/DDBJ databases">
        <title>Genome draft of Hydrogenophaga taeniospiralis 2K1.</title>
        <authorList>
            <person name="Gomila M."/>
            <person name="Lalucat J."/>
        </authorList>
    </citation>
    <scope>NUCLEOTIDE SEQUENCE</scope>
    <source>
        <strain evidence="1">CCUG 15921</strain>
    </source>
</reference>
<gene>
    <name evidence="1" type="ORF">H010_23456</name>
</gene>
<name>A0A9X4SA03_9BURK</name>
<protein>
    <submittedName>
        <fullName evidence="1">Uncharacterized protein</fullName>
    </submittedName>
</protein>
<organism evidence="1 2">
    <name type="scientific">Hydrogenophaga taeniospiralis CCUG 15921</name>
    <dbReference type="NCBI Taxonomy" id="1281780"/>
    <lineage>
        <taxon>Bacteria</taxon>
        <taxon>Pseudomonadati</taxon>
        <taxon>Pseudomonadota</taxon>
        <taxon>Betaproteobacteria</taxon>
        <taxon>Burkholderiales</taxon>
        <taxon>Comamonadaceae</taxon>
        <taxon>Hydrogenophaga</taxon>
    </lineage>
</organism>
<dbReference type="RefSeq" id="WP_068167841.1">
    <property type="nucleotide sequence ID" value="NZ_AOGK01000033.1"/>
</dbReference>
<dbReference type="EMBL" id="AOGK01000033">
    <property type="protein sequence ID" value="MDG5978227.1"/>
    <property type="molecule type" value="Genomic_DNA"/>
</dbReference>
<sequence>MSSVLAHTAHPSLVAPIAAWFHEGLQRARALLSARLLAVTTPRKLTRFEEAEQVRAMAMDLLDSDPAFAQDLFAAADRHEVE</sequence>
<dbReference type="AlphaFoldDB" id="A0A9X4SA03"/>
<accession>A0A9X4SA03</accession>
<dbReference type="Proteomes" id="UP001152876">
    <property type="component" value="Unassembled WGS sequence"/>
</dbReference>
<evidence type="ECO:0000313" key="1">
    <source>
        <dbReference type="EMBL" id="MDG5978227.1"/>
    </source>
</evidence>
<comment type="caution">
    <text evidence="1">The sequence shown here is derived from an EMBL/GenBank/DDBJ whole genome shotgun (WGS) entry which is preliminary data.</text>
</comment>
<proteinExistence type="predicted"/>
<keyword evidence="2" id="KW-1185">Reference proteome</keyword>
<evidence type="ECO:0000313" key="2">
    <source>
        <dbReference type="Proteomes" id="UP001152876"/>
    </source>
</evidence>
<dbReference type="OrthoDB" id="8913124at2"/>